<evidence type="ECO:0000313" key="2">
    <source>
        <dbReference type="EMBL" id="CCI40487.1"/>
    </source>
</evidence>
<comment type="caution">
    <text evidence="2">The sequence shown here is derived from an EMBL/GenBank/DDBJ whole genome shotgun (WGS) entry which is preliminary data.</text>
</comment>
<protein>
    <recommendedName>
        <fullName evidence="4">Fibrous sheath-interacting protein 1</fullName>
    </recommendedName>
</protein>
<feature type="compositionally biased region" description="Polar residues" evidence="1">
    <location>
        <begin position="422"/>
        <end position="431"/>
    </location>
</feature>
<dbReference type="InParanoid" id="A0A024G0W8"/>
<feature type="compositionally biased region" description="Basic and acidic residues" evidence="1">
    <location>
        <begin position="239"/>
        <end position="254"/>
    </location>
</feature>
<evidence type="ECO:0000256" key="1">
    <source>
        <dbReference type="SAM" id="MobiDB-lite"/>
    </source>
</evidence>
<feature type="region of interest" description="Disordered" evidence="1">
    <location>
        <begin position="239"/>
        <end position="263"/>
    </location>
</feature>
<evidence type="ECO:0008006" key="4">
    <source>
        <dbReference type="Google" id="ProtNLM"/>
    </source>
</evidence>
<feature type="region of interest" description="Disordered" evidence="1">
    <location>
        <begin position="414"/>
        <end position="441"/>
    </location>
</feature>
<proteinExistence type="predicted"/>
<reference evidence="2 3" key="1">
    <citation type="submission" date="2012-05" db="EMBL/GenBank/DDBJ databases">
        <title>Recombination and specialization in a pathogen metapopulation.</title>
        <authorList>
            <person name="Gardiner A."/>
            <person name="Kemen E."/>
            <person name="Schultz-Larsen T."/>
            <person name="MacLean D."/>
            <person name="Van Oosterhout C."/>
            <person name="Jones J.D.G."/>
        </authorList>
    </citation>
    <scope>NUCLEOTIDE SEQUENCE [LARGE SCALE GENOMIC DNA]</scope>
    <source>
        <strain evidence="2 3">Ac Nc2</strain>
    </source>
</reference>
<dbReference type="EMBL" id="CAIX01000009">
    <property type="protein sequence ID" value="CCI40487.1"/>
    <property type="molecule type" value="Genomic_DNA"/>
</dbReference>
<dbReference type="OrthoDB" id="77404at2759"/>
<evidence type="ECO:0000313" key="3">
    <source>
        <dbReference type="Proteomes" id="UP000053237"/>
    </source>
</evidence>
<accession>A0A024G0W8</accession>
<dbReference type="Proteomes" id="UP000053237">
    <property type="component" value="Unassembled WGS sequence"/>
</dbReference>
<dbReference type="AlphaFoldDB" id="A0A024G0W8"/>
<sequence length="506" mass="57954">MSKRMICEAENSVNLMKCPNDKPIFITSTSEREASYCENEVALYNRKIRNIEATALQHTCHIEMKEGHCLADQDAILNPQIEGTDKRDVPNQTEEHLQRVQNMLTSYQQRRLMVCEDLEEYLASLATKKDDLGETLIHFPGNFDRIVSLMNEADISDGKDTHTQSKSNQGASWSHLLIERALNKHYATDENNRGEMTLETKIAVKTARIRQLDAILEFKWGKNLYNEVHKATVDVHKKDKITEIDPTPNHDNKPRGKQRTSKRRVTFRLDGTKKVNYIERNRDLIRNGSTKFTRDEEERLDHLLSEDPVAEKLNCPQSTDINAFALEREEKDAIEQLIHDRAGIYQPILLDEDSIITIPDESHDDDREASLSHLTQNVIQNNKKERLTQQRLEQINQDLQLLKDLEHTGIVIASDDEDDNEPASQDRSQVAQHHRADDDMSSLRSFRTTSHASVASSCRSVLSRREFHEFIRAQIDDASAISDAIASREDVSNLLRIQGYSNGPVP</sequence>
<name>A0A024G0W8_9STRA</name>
<gene>
    <name evidence="2" type="ORF">BN9_012710</name>
</gene>
<organism evidence="2 3">
    <name type="scientific">Albugo candida</name>
    <dbReference type="NCBI Taxonomy" id="65357"/>
    <lineage>
        <taxon>Eukaryota</taxon>
        <taxon>Sar</taxon>
        <taxon>Stramenopiles</taxon>
        <taxon>Oomycota</taxon>
        <taxon>Peronosporomycetes</taxon>
        <taxon>Albuginales</taxon>
        <taxon>Albuginaceae</taxon>
        <taxon>Albugo</taxon>
    </lineage>
</organism>
<keyword evidence="3" id="KW-1185">Reference proteome</keyword>